<dbReference type="STRING" id="709032.Sulku_1321"/>
<feature type="domain" description="GGDEF" evidence="3">
    <location>
        <begin position="186"/>
        <end position="310"/>
    </location>
</feature>
<dbReference type="InterPro" id="IPR035919">
    <property type="entry name" value="EAL_sf"/>
</dbReference>
<dbReference type="Proteomes" id="UP000008721">
    <property type="component" value="Chromosome"/>
</dbReference>
<name>E4TY64_SULKY</name>
<feature type="domain" description="EAL" evidence="2">
    <location>
        <begin position="323"/>
        <end position="563"/>
    </location>
</feature>
<gene>
    <name evidence="4" type="ordered locus">Sulku_1321</name>
</gene>
<dbReference type="KEGG" id="sku:Sulku_1321"/>
<protein>
    <submittedName>
        <fullName evidence="4">Diguanylate cyclase/phosphodiesterase with extracellular sensor</fullName>
    </submittedName>
</protein>
<dbReference type="HOGENOM" id="CLU_000445_70_50_7"/>
<dbReference type="InterPro" id="IPR000160">
    <property type="entry name" value="GGDEF_dom"/>
</dbReference>
<keyword evidence="1" id="KW-1133">Transmembrane helix</keyword>
<dbReference type="RefSeq" id="WP_013460181.1">
    <property type="nucleotide sequence ID" value="NC_014762.1"/>
</dbReference>
<dbReference type="SUPFAM" id="SSF55073">
    <property type="entry name" value="Nucleotide cyclase"/>
    <property type="match status" value="1"/>
</dbReference>
<keyword evidence="1" id="KW-0812">Transmembrane</keyword>
<dbReference type="OrthoDB" id="9790732at2"/>
<dbReference type="SUPFAM" id="SSF141868">
    <property type="entry name" value="EAL domain-like"/>
    <property type="match status" value="1"/>
</dbReference>
<dbReference type="CDD" id="cd01949">
    <property type="entry name" value="GGDEF"/>
    <property type="match status" value="1"/>
</dbReference>
<evidence type="ECO:0000256" key="1">
    <source>
        <dbReference type="SAM" id="Phobius"/>
    </source>
</evidence>
<evidence type="ECO:0000259" key="2">
    <source>
        <dbReference type="PROSITE" id="PS50883"/>
    </source>
</evidence>
<evidence type="ECO:0000313" key="4">
    <source>
        <dbReference type="EMBL" id="ADR33984.1"/>
    </source>
</evidence>
<dbReference type="PROSITE" id="PS50887">
    <property type="entry name" value="GGDEF"/>
    <property type="match status" value="1"/>
</dbReference>
<dbReference type="EMBL" id="CP002355">
    <property type="protein sequence ID" value="ADR33984.1"/>
    <property type="molecule type" value="Genomic_DNA"/>
</dbReference>
<dbReference type="eggNOG" id="COG2199">
    <property type="taxonomic scope" value="Bacteria"/>
</dbReference>
<reference evidence="4 5" key="1">
    <citation type="journal article" date="2012" name="Stand. Genomic Sci.">
        <title>Complete genome sequence of the sulfur compounds oxidizing chemolithoautotroph Sulfuricurvum kujiense type strain (YK-1(T)).</title>
        <authorList>
            <person name="Han C."/>
            <person name="Kotsyurbenko O."/>
            <person name="Chertkov O."/>
            <person name="Held B."/>
            <person name="Lapidus A."/>
            <person name="Nolan M."/>
            <person name="Lucas S."/>
            <person name="Hammon N."/>
            <person name="Deshpande S."/>
            <person name="Cheng J.F."/>
            <person name="Tapia R."/>
            <person name="Goodwin L.A."/>
            <person name="Pitluck S."/>
            <person name="Liolios K."/>
            <person name="Pagani I."/>
            <person name="Ivanova N."/>
            <person name="Mavromatis K."/>
            <person name="Mikhailova N."/>
            <person name="Pati A."/>
            <person name="Chen A."/>
            <person name="Palaniappan K."/>
            <person name="Land M."/>
            <person name="Hauser L."/>
            <person name="Chang Y.J."/>
            <person name="Jeffries C.D."/>
            <person name="Brambilla E.M."/>
            <person name="Rohde M."/>
            <person name="Spring S."/>
            <person name="Sikorski J."/>
            <person name="Goker M."/>
            <person name="Woyke T."/>
            <person name="Bristow J."/>
            <person name="Eisen J.A."/>
            <person name="Markowitz V."/>
            <person name="Hugenholtz P."/>
            <person name="Kyrpides N.C."/>
            <person name="Klenk H.P."/>
            <person name="Detter J.C."/>
        </authorList>
    </citation>
    <scope>NUCLEOTIDE SEQUENCE [LARGE SCALE GENOMIC DNA]</scope>
    <source>
        <strain evidence="5">ATCC BAA-921 / DSM 16994 / JCM 11577 / YK-1</strain>
    </source>
</reference>
<keyword evidence="1" id="KW-0472">Membrane</keyword>
<dbReference type="InterPro" id="IPR001633">
    <property type="entry name" value="EAL_dom"/>
</dbReference>
<dbReference type="Gene3D" id="3.20.20.450">
    <property type="entry name" value="EAL domain"/>
    <property type="match status" value="1"/>
</dbReference>
<dbReference type="SMART" id="SM00267">
    <property type="entry name" value="GGDEF"/>
    <property type="match status" value="1"/>
</dbReference>
<feature type="transmembrane region" description="Helical" evidence="1">
    <location>
        <begin position="93"/>
        <end position="112"/>
    </location>
</feature>
<dbReference type="InterPro" id="IPR029787">
    <property type="entry name" value="Nucleotide_cyclase"/>
</dbReference>
<dbReference type="AlphaFoldDB" id="E4TY64"/>
<evidence type="ECO:0000313" key="5">
    <source>
        <dbReference type="Proteomes" id="UP000008721"/>
    </source>
</evidence>
<dbReference type="InterPro" id="IPR043128">
    <property type="entry name" value="Rev_trsase/Diguanyl_cyclase"/>
</dbReference>
<dbReference type="Pfam" id="PF00990">
    <property type="entry name" value="GGDEF"/>
    <property type="match status" value="1"/>
</dbReference>
<dbReference type="PROSITE" id="PS50883">
    <property type="entry name" value="EAL"/>
    <property type="match status" value="1"/>
</dbReference>
<dbReference type="Gene3D" id="3.30.70.270">
    <property type="match status" value="1"/>
</dbReference>
<evidence type="ECO:0000259" key="3">
    <source>
        <dbReference type="PROSITE" id="PS50887"/>
    </source>
</evidence>
<organism evidence="4 5">
    <name type="scientific">Sulfuricurvum kujiense (strain ATCC BAA-921 / DSM 16994 / JCM 11577 / YK-1)</name>
    <dbReference type="NCBI Taxonomy" id="709032"/>
    <lineage>
        <taxon>Bacteria</taxon>
        <taxon>Pseudomonadati</taxon>
        <taxon>Campylobacterota</taxon>
        <taxon>Epsilonproteobacteria</taxon>
        <taxon>Campylobacterales</taxon>
        <taxon>Sulfurimonadaceae</taxon>
        <taxon>Sulfuricurvum</taxon>
    </lineage>
</organism>
<keyword evidence="5" id="KW-1185">Reference proteome</keyword>
<dbReference type="SMART" id="SM00052">
    <property type="entry name" value="EAL"/>
    <property type="match status" value="1"/>
</dbReference>
<dbReference type="GO" id="GO:0071111">
    <property type="term" value="F:cyclic-guanylate-specific phosphodiesterase activity"/>
    <property type="evidence" value="ECO:0007669"/>
    <property type="project" value="InterPro"/>
</dbReference>
<dbReference type="NCBIfam" id="TIGR00254">
    <property type="entry name" value="GGDEF"/>
    <property type="match status" value="1"/>
</dbReference>
<dbReference type="Gene3D" id="6.10.340.10">
    <property type="match status" value="1"/>
</dbReference>
<dbReference type="InterPro" id="IPR050706">
    <property type="entry name" value="Cyclic-di-GMP_PDE-like"/>
</dbReference>
<dbReference type="CDD" id="cd01948">
    <property type="entry name" value="EAL"/>
    <property type="match status" value="1"/>
</dbReference>
<proteinExistence type="predicted"/>
<dbReference type="PANTHER" id="PTHR33121:SF71">
    <property type="entry name" value="OXYGEN SENSOR PROTEIN DOSP"/>
    <property type="match status" value="1"/>
</dbReference>
<sequence>MIQIFTAPIQPSIDYSRKTPPQGYYIIGKIWDKKYISDLANVTKQSIEFADKDKDYDILFPLFSSDKKPIAHLGIRLNSKTTEIVNYIFINQLYLIFFMGLVFIFLLGNILFRTIIQPLNEITNTINCNESNRLSKFLLQKDEIGKIARAVNDYFKQMERIVKQTTDHLTGIPNRQQLTEDLEVTGAKSLMLINIKHFRNINESYGYDIGDAILQLFASRLATVLESQERIYRVSADEFAILTKEIYGNEILIKQDNIVRCIENEPFRIGEIRLKINVFIAFARGESNLRRMCDIALSYAKENNMSFIDFNKNTHIIDELHKSKLLTAMIQNAINKKYIKPFGQKIINVFDNSYHIETLMRIIDDKGQITMPSFFLEQSKTAGIYTNLTLLMLENVFDYFRHNTYHFSINITHEDMINKEVSFLFFNLIDQYNMHGRVIIELVESEHIDSSNKNVSEFIDKAKAAGCRISIDDFGSGYSNFNYIVNMSPNFLKIDGSLIKNIDTDESAYLTVKSIVSLAKELKIDIIAEYVHSETIFNIVRSLDIEFLQGYYLHQPEPIENIT</sequence>
<dbReference type="Pfam" id="PF00563">
    <property type="entry name" value="EAL"/>
    <property type="match status" value="1"/>
</dbReference>
<dbReference type="PANTHER" id="PTHR33121">
    <property type="entry name" value="CYCLIC DI-GMP PHOSPHODIESTERASE PDEF"/>
    <property type="match status" value="1"/>
</dbReference>
<accession>E4TY64</accession>
<dbReference type="eggNOG" id="COG2200">
    <property type="taxonomic scope" value="Bacteria"/>
</dbReference>